<dbReference type="EMBL" id="JBEDUW010000007">
    <property type="protein sequence ID" value="KAK9910412.1"/>
    <property type="molecule type" value="Genomic_DNA"/>
</dbReference>
<name>A0AAW1VQR5_RUBAR</name>
<dbReference type="InterPro" id="IPR036691">
    <property type="entry name" value="Endo/exonu/phosph_ase_sf"/>
</dbReference>
<reference evidence="1 2" key="1">
    <citation type="journal article" date="2023" name="G3 (Bethesda)">
        <title>A chromosome-length genome assembly and annotation of blackberry (Rubus argutus, cv. 'Hillquist').</title>
        <authorList>
            <person name="Bruna T."/>
            <person name="Aryal R."/>
            <person name="Dudchenko O."/>
            <person name="Sargent D.J."/>
            <person name="Mead D."/>
            <person name="Buti M."/>
            <person name="Cavallini A."/>
            <person name="Hytonen T."/>
            <person name="Andres J."/>
            <person name="Pham M."/>
            <person name="Weisz D."/>
            <person name="Mascagni F."/>
            <person name="Usai G."/>
            <person name="Natali L."/>
            <person name="Bassil N."/>
            <person name="Fernandez G.E."/>
            <person name="Lomsadze A."/>
            <person name="Armour M."/>
            <person name="Olukolu B."/>
            <person name="Poorten T."/>
            <person name="Britton C."/>
            <person name="Davik J."/>
            <person name="Ashrafi H."/>
            <person name="Aiden E.L."/>
            <person name="Borodovsky M."/>
            <person name="Worthington M."/>
        </authorList>
    </citation>
    <scope>NUCLEOTIDE SEQUENCE [LARGE SCALE GENOMIC DNA]</scope>
    <source>
        <strain evidence="1">PI 553951</strain>
    </source>
</reference>
<dbReference type="Proteomes" id="UP001457282">
    <property type="component" value="Unassembled WGS sequence"/>
</dbReference>
<dbReference type="Gene3D" id="3.60.10.10">
    <property type="entry name" value="Endonuclease/exonuclease/phosphatase"/>
    <property type="match status" value="1"/>
</dbReference>
<dbReference type="SUPFAM" id="SSF56219">
    <property type="entry name" value="DNase I-like"/>
    <property type="match status" value="1"/>
</dbReference>
<evidence type="ECO:0000313" key="1">
    <source>
        <dbReference type="EMBL" id="KAK9910412.1"/>
    </source>
</evidence>
<protein>
    <recommendedName>
        <fullName evidence="3">Exo_endo_phos domain-containing protein</fullName>
    </recommendedName>
</protein>
<evidence type="ECO:0008006" key="3">
    <source>
        <dbReference type="Google" id="ProtNLM"/>
    </source>
</evidence>
<proteinExistence type="predicted"/>
<organism evidence="1 2">
    <name type="scientific">Rubus argutus</name>
    <name type="common">Southern blackberry</name>
    <dbReference type="NCBI Taxonomy" id="59490"/>
    <lineage>
        <taxon>Eukaryota</taxon>
        <taxon>Viridiplantae</taxon>
        <taxon>Streptophyta</taxon>
        <taxon>Embryophyta</taxon>
        <taxon>Tracheophyta</taxon>
        <taxon>Spermatophyta</taxon>
        <taxon>Magnoliopsida</taxon>
        <taxon>eudicotyledons</taxon>
        <taxon>Gunneridae</taxon>
        <taxon>Pentapetalae</taxon>
        <taxon>rosids</taxon>
        <taxon>fabids</taxon>
        <taxon>Rosales</taxon>
        <taxon>Rosaceae</taxon>
        <taxon>Rosoideae</taxon>
        <taxon>Rosoideae incertae sedis</taxon>
        <taxon>Rubus</taxon>
    </lineage>
</organism>
<dbReference type="PANTHER" id="PTHR33710">
    <property type="entry name" value="BNAC02G09200D PROTEIN"/>
    <property type="match status" value="1"/>
</dbReference>
<dbReference type="PANTHER" id="PTHR33710:SF71">
    <property type="entry name" value="ENDONUCLEASE_EXONUCLEASE_PHOSPHATASE DOMAIN-CONTAINING PROTEIN"/>
    <property type="match status" value="1"/>
</dbReference>
<evidence type="ECO:0000313" key="2">
    <source>
        <dbReference type="Proteomes" id="UP001457282"/>
    </source>
</evidence>
<sequence>MIHISWNCQGLGKPLTHSHYVDKIRKQFGFSRGFNVDPIPTVGGRNMAGGLSLWWKPEFHVDIILHSKYFIDTVITCGNLGAKVRVTWMYGPPYYSEKSAFWESWQGQQWNDGMPWHVIGDFNELMWSFEKVGGAPWNQNRNKFLNDFVASNNLIDIGFKGTSFTWFRKEFGAFTLKERLDRGLISDDWLMLWPNSCLTHLSLIGSDHCPLLFNSCPTLERKRKPFKFESFWADDVECLPIIQNNWKKFVFSLQPSPLASKFISLSISAF</sequence>
<accession>A0AAW1VQR5</accession>
<comment type="caution">
    <text evidence="1">The sequence shown here is derived from an EMBL/GenBank/DDBJ whole genome shotgun (WGS) entry which is preliminary data.</text>
</comment>
<gene>
    <name evidence="1" type="ORF">M0R45_034376</name>
</gene>
<dbReference type="AlphaFoldDB" id="A0AAW1VQR5"/>
<keyword evidence="2" id="KW-1185">Reference proteome</keyword>